<reference evidence="3" key="1">
    <citation type="submission" date="2021-04" db="EMBL/GenBank/DDBJ databases">
        <title>Phylogenetic analysis of Acidobacteriaceae.</title>
        <authorList>
            <person name="Qiu L."/>
            <person name="Zhang Q."/>
        </authorList>
    </citation>
    <scope>NUCLEOTIDE SEQUENCE</scope>
    <source>
        <strain evidence="3">DSM 25168</strain>
    </source>
</reference>
<evidence type="ECO:0000313" key="3">
    <source>
        <dbReference type="EMBL" id="UWZ83585.1"/>
    </source>
</evidence>
<dbReference type="Gene3D" id="2.50.20.10">
    <property type="entry name" value="Lipoprotein localisation LolA/LolB/LppX"/>
    <property type="match status" value="1"/>
</dbReference>
<dbReference type="RefSeq" id="WP_260792920.1">
    <property type="nucleotide sequence ID" value="NZ_CP093313.1"/>
</dbReference>
<evidence type="ECO:0000313" key="4">
    <source>
        <dbReference type="Proteomes" id="UP001059380"/>
    </source>
</evidence>
<sequence length="256" mass="27737">MVNPVFLHYRKQFAILAFFAIALSSTAALAQRPDRNATIKKIDASVTNRDENLLGYTVTELYRVYRGADKTHPAAEMTVKTTYRKETGKSYVILSQSGSELLLKEVLGRILDSERMMTQPANRAQAVLTTANYTMTVKGDDMVDGRACNLVAIVPKKSSPYLFRGTIWVDAQDGSIVKLDGVSSKAASVLAGASQVSRQYTNINGLPMATHAEAEAGSWLLGQTTIDIDYSGYEMTLRSGSSGPQTVGQAGVKGVR</sequence>
<dbReference type="KEGG" id="orp:MOP44_23835"/>
<accession>A0A9J7BM65</accession>
<dbReference type="InterPro" id="IPR033434">
    <property type="entry name" value="MucB/RseB_N"/>
</dbReference>
<feature type="signal peptide" evidence="1">
    <location>
        <begin position="1"/>
        <end position="30"/>
    </location>
</feature>
<proteinExistence type="predicted"/>
<keyword evidence="1" id="KW-0732">Signal</keyword>
<dbReference type="EMBL" id="CP093313">
    <property type="protein sequence ID" value="UWZ83585.1"/>
    <property type="molecule type" value="Genomic_DNA"/>
</dbReference>
<name>A0A9J7BM65_9BACT</name>
<gene>
    <name evidence="3" type="ORF">MOP44_23835</name>
</gene>
<dbReference type="Pfam" id="PF03888">
    <property type="entry name" value="MucB_RseB"/>
    <property type="match status" value="1"/>
</dbReference>
<organism evidence="3 4">
    <name type="scientific">Occallatibacter riparius</name>
    <dbReference type="NCBI Taxonomy" id="1002689"/>
    <lineage>
        <taxon>Bacteria</taxon>
        <taxon>Pseudomonadati</taxon>
        <taxon>Acidobacteriota</taxon>
        <taxon>Terriglobia</taxon>
        <taxon>Terriglobales</taxon>
        <taxon>Acidobacteriaceae</taxon>
        <taxon>Occallatibacter</taxon>
    </lineage>
</organism>
<feature type="chain" id="PRO_5039906062" description="MucB/RseB N-terminal domain-containing protein" evidence="1">
    <location>
        <begin position="31"/>
        <end position="256"/>
    </location>
</feature>
<protein>
    <recommendedName>
        <fullName evidence="2">MucB/RseB N-terminal domain-containing protein</fullName>
    </recommendedName>
</protein>
<dbReference type="Proteomes" id="UP001059380">
    <property type="component" value="Chromosome"/>
</dbReference>
<evidence type="ECO:0000256" key="1">
    <source>
        <dbReference type="SAM" id="SignalP"/>
    </source>
</evidence>
<feature type="domain" description="MucB/RseB N-terminal" evidence="2">
    <location>
        <begin position="126"/>
        <end position="185"/>
    </location>
</feature>
<keyword evidence="4" id="KW-1185">Reference proteome</keyword>
<dbReference type="AlphaFoldDB" id="A0A9J7BM65"/>
<evidence type="ECO:0000259" key="2">
    <source>
        <dbReference type="Pfam" id="PF03888"/>
    </source>
</evidence>